<sequence>MTTDVRWGFLGAGAMARTIAPCVHAAGGARLQAVAARDVERARRLGPHGAAYDSYDAVLADDSVDAVYVALANDAHAPWVLRAVEAGKHVLCEKPIGLDVAEVRAMAEAAAAHDRLVVEASWYRWAPRTVRAEALVRAGALGEVRRASSAFTGGGGDESNYRFDPHRGGGALYDVGCYSVSAVLWAAGWAPLTWTEASLERTDEGVDVRGRAQLTLGGVQAEVRFGMRDEPAQTVLVEGDEARLEFVGDAFVSRFEVAELAVGDTVERFAPCDPYQLMFEAVSRRIGGDQTARVVGLDESLRVAEAIDAVFAADPHPAGAGPDRPERLPS</sequence>
<dbReference type="InterPro" id="IPR000683">
    <property type="entry name" value="Gfo/Idh/MocA-like_OxRdtase_N"/>
</dbReference>
<evidence type="ECO:0000256" key="2">
    <source>
        <dbReference type="ARBA" id="ARBA00023002"/>
    </source>
</evidence>
<dbReference type="GO" id="GO:0016491">
    <property type="term" value="F:oxidoreductase activity"/>
    <property type="evidence" value="ECO:0007669"/>
    <property type="project" value="UniProtKB-KW"/>
</dbReference>
<evidence type="ECO:0000259" key="3">
    <source>
        <dbReference type="Pfam" id="PF01408"/>
    </source>
</evidence>
<gene>
    <name evidence="5" type="ORF">CLV35_3503</name>
</gene>
<accession>A0A420XLB8</accession>
<proteinExistence type="inferred from homology"/>
<evidence type="ECO:0000313" key="5">
    <source>
        <dbReference type="EMBL" id="RKS69326.1"/>
    </source>
</evidence>
<dbReference type="SUPFAM" id="SSF51735">
    <property type="entry name" value="NAD(P)-binding Rossmann-fold domains"/>
    <property type="match status" value="1"/>
</dbReference>
<dbReference type="Gene3D" id="3.40.50.720">
    <property type="entry name" value="NAD(P)-binding Rossmann-like Domain"/>
    <property type="match status" value="1"/>
</dbReference>
<dbReference type="InterPro" id="IPR050984">
    <property type="entry name" value="Gfo/Idh/MocA_domain"/>
</dbReference>
<name>A0A420XLB8_9ACTN</name>
<organism evidence="5 6">
    <name type="scientific">Motilibacter peucedani</name>
    <dbReference type="NCBI Taxonomy" id="598650"/>
    <lineage>
        <taxon>Bacteria</taxon>
        <taxon>Bacillati</taxon>
        <taxon>Actinomycetota</taxon>
        <taxon>Actinomycetes</taxon>
        <taxon>Motilibacterales</taxon>
        <taxon>Motilibacteraceae</taxon>
        <taxon>Motilibacter</taxon>
    </lineage>
</organism>
<dbReference type="EMBL" id="RBWV01000015">
    <property type="protein sequence ID" value="RKS69326.1"/>
    <property type="molecule type" value="Genomic_DNA"/>
</dbReference>
<evidence type="ECO:0000313" key="6">
    <source>
        <dbReference type="Proteomes" id="UP000281955"/>
    </source>
</evidence>
<dbReference type="Pfam" id="PF01408">
    <property type="entry name" value="GFO_IDH_MocA"/>
    <property type="match status" value="1"/>
</dbReference>
<comment type="similarity">
    <text evidence="1">Belongs to the Gfo/Idh/MocA family.</text>
</comment>
<evidence type="ECO:0000256" key="1">
    <source>
        <dbReference type="ARBA" id="ARBA00010928"/>
    </source>
</evidence>
<dbReference type="InterPro" id="IPR036291">
    <property type="entry name" value="NAD(P)-bd_dom_sf"/>
</dbReference>
<dbReference type="PANTHER" id="PTHR22604">
    <property type="entry name" value="OXIDOREDUCTASES"/>
    <property type="match status" value="1"/>
</dbReference>
<dbReference type="Pfam" id="PF22725">
    <property type="entry name" value="GFO_IDH_MocA_C3"/>
    <property type="match status" value="1"/>
</dbReference>
<comment type="caution">
    <text evidence="5">The sequence shown here is derived from an EMBL/GenBank/DDBJ whole genome shotgun (WGS) entry which is preliminary data.</text>
</comment>
<dbReference type="AlphaFoldDB" id="A0A420XLB8"/>
<dbReference type="PANTHER" id="PTHR22604:SF105">
    <property type="entry name" value="TRANS-1,2-DIHYDROBENZENE-1,2-DIOL DEHYDROGENASE"/>
    <property type="match status" value="1"/>
</dbReference>
<keyword evidence="2" id="KW-0560">Oxidoreductase</keyword>
<dbReference type="OrthoDB" id="179913at2"/>
<feature type="domain" description="GFO/IDH/MocA-like oxidoreductase" evidence="4">
    <location>
        <begin position="131"/>
        <end position="244"/>
    </location>
</feature>
<dbReference type="InParanoid" id="A0A420XLB8"/>
<reference evidence="5 6" key="1">
    <citation type="submission" date="2018-10" db="EMBL/GenBank/DDBJ databases">
        <title>Genomic Encyclopedia of Archaeal and Bacterial Type Strains, Phase II (KMG-II): from individual species to whole genera.</title>
        <authorList>
            <person name="Goeker M."/>
        </authorList>
    </citation>
    <scope>NUCLEOTIDE SEQUENCE [LARGE SCALE GENOMIC DNA]</scope>
    <source>
        <strain evidence="5 6">RP-AC37</strain>
    </source>
</reference>
<dbReference type="InterPro" id="IPR055170">
    <property type="entry name" value="GFO_IDH_MocA-like_dom"/>
</dbReference>
<feature type="domain" description="Gfo/Idh/MocA-like oxidoreductase N-terminal" evidence="3">
    <location>
        <begin position="5"/>
        <end position="118"/>
    </location>
</feature>
<keyword evidence="6" id="KW-1185">Reference proteome</keyword>
<protein>
    <submittedName>
        <fullName evidence="5">Putative dehydrogenase</fullName>
    </submittedName>
</protein>
<dbReference type="GO" id="GO:0000166">
    <property type="term" value="F:nucleotide binding"/>
    <property type="evidence" value="ECO:0007669"/>
    <property type="project" value="InterPro"/>
</dbReference>
<dbReference type="Gene3D" id="3.30.360.10">
    <property type="entry name" value="Dihydrodipicolinate Reductase, domain 2"/>
    <property type="match status" value="1"/>
</dbReference>
<dbReference type="SUPFAM" id="SSF55347">
    <property type="entry name" value="Glyceraldehyde-3-phosphate dehydrogenase-like, C-terminal domain"/>
    <property type="match status" value="1"/>
</dbReference>
<evidence type="ECO:0000259" key="4">
    <source>
        <dbReference type="Pfam" id="PF22725"/>
    </source>
</evidence>
<dbReference type="Proteomes" id="UP000281955">
    <property type="component" value="Unassembled WGS sequence"/>
</dbReference>
<dbReference type="RefSeq" id="WP_121194752.1">
    <property type="nucleotide sequence ID" value="NZ_RBWV01000015.1"/>
</dbReference>